<dbReference type="STRING" id="290317.Cpha266_1771"/>
<dbReference type="Proteomes" id="UP000008701">
    <property type="component" value="Chromosome"/>
</dbReference>
<evidence type="ECO:0008006" key="4">
    <source>
        <dbReference type="Google" id="ProtNLM"/>
    </source>
</evidence>
<keyword evidence="1" id="KW-1133">Transmembrane helix</keyword>
<protein>
    <recommendedName>
        <fullName evidence="4">DUF2721 domain-containing protein</fullName>
    </recommendedName>
</protein>
<dbReference type="HOGENOM" id="CLU_118464_1_1_10"/>
<evidence type="ECO:0000313" key="3">
    <source>
        <dbReference type="Proteomes" id="UP000008701"/>
    </source>
</evidence>
<keyword evidence="3" id="KW-1185">Reference proteome</keyword>
<keyword evidence="1" id="KW-0812">Transmembrane</keyword>
<dbReference type="KEGG" id="cph:Cpha266_1771"/>
<reference evidence="2 3" key="1">
    <citation type="submission" date="2006-12" db="EMBL/GenBank/DDBJ databases">
        <title>Complete sequence of Chlorobium phaeobacteroides DSM 266.</title>
        <authorList>
            <consortium name="US DOE Joint Genome Institute"/>
            <person name="Copeland A."/>
            <person name="Lucas S."/>
            <person name="Lapidus A."/>
            <person name="Barry K."/>
            <person name="Detter J.C."/>
            <person name="Glavina del Rio T."/>
            <person name="Hammon N."/>
            <person name="Israni S."/>
            <person name="Pitluck S."/>
            <person name="Goltsman E."/>
            <person name="Schmutz J."/>
            <person name="Larimer F."/>
            <person name="Land M."/>
            <person name="Hauser L."/>
            <person name="Mikhailova N."/>
            <person name="Li T."/>
            <person name="Overmann J."/>
            <person name="Bryant D.A."/>
            <person name="Richardson P."/>
        </authorList>
    </citation>
    <scope>NUCLEOTIDE SEQUENCE [LARGE SCALE GENOMIC DNA]</scope>
    <source>
        <strain evidence="2 3">DSM 266</strain>
    </source>
</reference>
<feature type="transmembrane region" description="Helical" evidence="1">
    <location>
        <begin position="116"/>
        <end position="138"/>
    </location>
</feature>
<organism evidence="2 3">
    <name type="scientific">Chlorobium phaeobacteroides (strain DSM 266 / SMG 266 / 2430)</name>
    <dbReference type="NCBI Taxonomy" id="290317"/>
    <lineage>
        <taxon>Bacteria</taxon>
        <taxon>Pseudomonadati</taxon>
        <taxon>Chlorobiota</taxon>
        <taxon>Chlorobiia</taxon>
        <taxon>Chlorobiales</taxon>
        <taxon>Chlorobiaceae</taxon>
        <taxon>Chlorobium/Pelodictyon group</taxon>
        <taxon>Chlorobium</taxon>
    </lineage>
</organism>
<feature type="transmembrane region" description="Helical" evidence="1">
    <location>
        <begin position="87"/>
        <end position="110"/>
    </location>
</feature>
<name>A1BHB1_CHLPD</name>
<gene>
    <name evidence="2" type="ordered locus">Cpha266_1771</name>
</gene>
<dbReference type="AlphaFoldDB" id="A1BHB1"/>
<accession>A1BHB1</accession>
<evidence type="ECO:0000256" key="1">
    <source>
        <dbReference type="SAM" id="Phobius"/>
    </source>
</evidence>
<evidence type="ECO:0000313" key="2">
    <source>
        <dbReference type="EMBL" id="ABL65788.1"/>
    </source>
</evidence>
<feature type="transmembrane region" description="Helical" evidence="1">
    <location>
        <begin position="20"/>
        <end position="40"/>
    </location>
</feature>
<keyword evidence="1" id="KW-0472">Membrane</keyword>
<proteinExistence type="predicted"/>
<dbReference type="InterPro" id="IPR021279">
    <property type="entry name" value="DUF2721"/>
</dbReference>
<sequence length="166" mass="18681">MPFFLMSSTINSIKELVPVLQTAIGPMILISGLGLLLLTMTNRLGRIIDRSRLLLHDLESNPEPYVMRINSEVAILWKRARYIRISILLACMTCLGASLLIILLFLSVLVNLDIPFIVSGIFIVSMFCLIFSLVFFLFDVNLTLAALKIELGSHEKKYLILEKPLS</sequence>
<dbReference type="eggNOG" id="ENOG5032YAP">
    <property type="taxonomic scope" value="Bacteria"/>
</dbReference>
<dbReference type="Pfam" id="PF11026">
    <property type="entry name" value="DUF2721"/>
    <property type="match status" value="1"/>
</dbReference>
<dbReference type="EMBL" id="CP000492">
    <property type="protein sequence ID" value="ABL65788.1"/>
    <property type="molecule type" value="Genomic_DNA"/>
</dbReference>